<name>A0A5C7A3M7_9GAMM</name>
<keyword evidence="2" id="KW-0812">Transmembrane</keyword>
<evidence type="ECO:0000256" key="1">
    <source>
        <dbReference type="SAM" id="MobiDB-lite"/>
    </source>
</evidence>
<keyword evidence="4" id="KW-1185">Reference proteome</keyword>
<evidence type="ECO:0000313" key="4">
    <source>
        <dbReference type="Proteomes" id="UP000321903"/>
    </source>
</evidence>
<evidence type="ECO:0000313" key="3">
    <source>
        <dbReference type="EMBL" id="TXD97812.1"/>
    </source>
</evidence>
<dbReference type="Proteomes" id="UP000321903">
    <property type="component" value="Unassembled WGS sequence"/>
</dbReference>
<keyword evidence="2" id="KW-1133">Transmembrane helix</keyword>
<dbReference type="RefSeq" id="WP_147221667.1">
    <property type="nucleotide sequence ID" value="NZ_CAJGYY010000001.1"/>
</dbReference>
<accession>A0A5C7A3M7</accession>
<sequence>MKDYKLLLAALLVLILLIFIGIFTWLWSSNRKNADPLPIMATESEQSTNTSGDDINTIATSILHVQAEEQLQAALDDVIMKFESRYPNTQVLALYVPAKSLLTLPGTSNANNKPSSLPIHIDVIIADEKIAQTRLIPLQALLNDAQTKLNHSEINTRSTAQNNLNPVNANPATGNDSIEARHLASFSYAVKNTESVDGVILTDNPIAVSFRNFLLSSAGQDILKKYGYDNIDGYKNSVDDLFNPASRGKKASGQPSVKVADALSNGT</sequence>
<gene>
    <name evidence="3" type="ORF">ES754_02240</name>
</gene>
<comment type="caution">
    <text evidence="3">The sequence shown here is derived from an EMBL/GenBank/DDBJ whole genome shotgun (WGS) entry which is preliminary data.</text>
</comment>
<dbReference type="AlphaFoldDB" id="A0A5C7A3M7"/>
<evidence type="ECO:0000256" key="2">
    <source>
        <dbReference type="SAM" id="Phobius"/>
    </source>
</evidence>
<dbReference type="OrthoDB" id="6660629at2"/>
<protein>
    <submittedName>
        <fullName evidence="3">Uncharacterized protein</fullName>
    </submittedName>
</protein>
<dbReference type="EMBL" id="VORZ01000001">
    <property type="protein sequence ID" value="TXD97812.1"/>
    <property type="molecule type" value="Genomic_DNA"/>
</dbReference>
<keyword evidence="2" id="KW-0472">Membrane</keyword>
<feature type="region of interest" description="Disordered" evidence="1">
    <location>
        <begin position="246"/>
        <end position="267"/>
    </location>
</feature>
<reference evidence="3 4" key="1">
    <citation type="submission" date="2019-08" db="EMBL/GenBank/DDBJ databases">
        <title>Genome sequence of Psychrobacter frigidicola ACAM304 (type strain).</title>
        <authorList>
            <person name="Bowman J.P."/>
        </authorList>
    </citation>
    <scope>NUCLEOTIDE SEQUENCE [LARGE SCALE GENOMIC DNA]</scope>
    <source>
        <strain evidence="3 4">ACAM 304</strain>
    </source>
</reference>
<feature type="transmembrane region" description="Helical" evidence="2">
    <location>
        <begin position="6"/>
        <end position="27"/>
    </location>
</feature>
<proteinExistence type="predicted"/>
<organism evidence="3 4">
    <name type="scientific">Psychrobacter frigidicola</name>
    <dbReference type="NCBI Taxonomy" id="45611"/>
    <lineage>
        <taxon>Bacteria</taxon>
        <taxon>Pseudomonadati</taxon>
        <taxon>Pseudomonadota</taxon>
        <taxon>Gammaproteobacteria</taxon>
        <taxon>Moraxellales</taxon>
        <taxon>Moraxellaceae</taxon>
        <taxon>Psychrobacter</taxon>
    </lineage>
</organism>